<reference evidence="3 4" key="1">
    <citation type="submission" date="2019-06" db="EMBL/GenBank/DDBJ databases">
        <title>An operon consisting of a P-type ATPase gene and a transcriptional regular gene given the different cadmium resistance in Bacillus vietamensis 151-6 and Bacillus marisflavi 151-25.</title>
        <authorList>
            <person name="Yu X."/>
        </authorList>
    </citation>
    <scope>NUCLEOTIDE SEQUENCE [LARGE SCALE GENOMIC DNA]</scope>
    <source>
        <strain evidence="3 4">151-6</strain>
    </source>
</reference>
<sequence length="189" mass="21708">MKEIIFVTTNKGKIASAQKELANIKVLPIEAELSEPRSDDIKEIAKQKVLQAYSIVKQPCIALDSGFFISALNGFPRAYVNHMLDTIGIEGILKLMHGEENRACEFRSCLAYYDGEEMRFFESRSPGVISEKIRGSENVNSWSDLWYIFIPRHFHKTMAEFDEGDFIEYNRVKEDSGMKKFGEWYSGSR</sequence>
<dbReference type="Pfam" id="PF01725">
    <property type="entry name" value="Ham1p_like"/>
    <property type="match status" value="1"/>
</dbReference>
<dbReference type="CDD" id="cd00515">
    <property type="entry name" value="HAM1"/>
    <property type="match status" value="1"/>
</dbReference>
<dbReference type="PANTHER" id="PTHR11067:SF9">
    <property type="entry name" value="INOSINE TRIPHOSPHATE PYROPHOSPHATASE"/>
    <property type="match status" value="1"/>
</dbReference>
<dbReference type="SUPFAM" id="SSF52972">
    <property type="entry name" value="ITPase-like"/>
    <property type="match status" value="1"/>
</dbReference>
<dbReference type="InterPro" id="IPR029001">
    <property type="entry name" value="ITPase-like_fam"/>
</dbReference>
<protein>
    <submittedName>
        <fullName evidence="3">Uncharacterized protein</fullName>
    </submittedName>
</protein>
<evidence type="ECO:0000313" key="4">
    <source>
        <dbReference type="Proteomes" id="UP000465062"/>
    </source>
</evidence>
<name>A0A6I6UW55_9BACI</name>
<dbReference type="GO" id="GO:0009143">
    <property type="term" value="P:nucleoside triphosphate catabolic process"/>
    <property type="evidence" value="ECO:0007669"/>
    <property type="project" value="InterPro"/>
</dbReference>
<dbReference type="KEGG" id="bvq:FHE72_03915"/>
<keyword evidence="2" id="KW-0378">Hydrolase</keyword>
<gene>
    <name evidence="3" type="ORF">FHE72_03915</name>
</gene>
<dbReference type="GeneID" id="77237048"/>
<dbReference type="GO" id="GO:0047429">
    <property type="term" value="F:nucleoside triphosphate diphosphatase activity"/>
    <property type="evidence" value="ECO:0007669"/>
    <property type="project" value="InterPro"/>
</dbReference>
<evidence type="ECO:0000256" key="2">
    <source>
        <dbReference type="ARBA" id="ARBA00022801"/>
    </source>
</evidence>
<dbReference type="GO" id="GO:0005737">
    <property type="term" value="C:cytoplasm"/>
    <property type="evidence" value="ECO:0007669"/>
    <property type="project" value="TreeGrafter"/>
</dbReference>
<dbReference type="InterPro" id="IPR002637">
    <property type="entry name" value="RdgB/HAM1"/>
</dbReference>
<dbReference type="EMBL" id="CP047394">
    <property type="protein sequence ID" value="QHE63643.1"/>
    <property type="molecule type" value="Genomic_DNA"/>
</dbReference>
<accession>A0A6I6UW55</accession>
<dbReference type="PANTHER" id="PTHR11067">
    <property type="entry name" value="INOSINE TRIPHOSPHATE PYROPHOSPHATASE/HAM1 PROTEIN"/>
    <property type="match status" value="1"/>
</dbReference>
<proteinExistence type="inferred from homology"/>
<dbReference type="AlphaFoldDB" id="A0A6I6UW55"/>
<dbReference type="RefSeq" id="WP_034761511.1">
    <property type="nucleotide sequence ID" value="NZ_CCDN010000002.1"/>
</dbReference>
<organism evidence="3 4">
    <name type="scientific">Rossellomorea vietnamensis</name>
    <dbReference type="NCBI Taxonomy" id="218284"/>
    <lineage>
        <taxon>Bacteria</taxon>
        <taxon>Bacillati</taxon>
        <taxon>Bacillota</taxon>
        <taxon>Bacilli</taxon>
        <taxon>Bacillales</taxon>
        <taxon>Bacillaceae</taxon>
        <taxon>Rossellomorea</taxon>
    </lineage>
</organism>
<comment type="similarity">
    <text evidence="1">Belongs to the HAM1 NTPase family.</text>
</comment>
<evidence type="ECO:0000256" key="1">
    <source>
        <dbReference type="ARBA" id="ARBA00008023"/>
    </source>
</evidence>
<dbReference type="Gene3D" id="3.90.950.10">
    <property type="match status" value="1"/>
</dbReference>
<evidence type="ECO:0000313" key="3">
    <source>
        <dbReference type="EMBL" id="QHE63643.1"/>
    </source>
</evidence>
<dbReference type="Proteomes" id="UP000465062">
    <property type="component" value="Chromosome"/>
</dbReference>